<reference evidence="1 2" key="1">
    <citation type="submission" date="2011-08" db="EMBL/GenBank/DDBJ databases">
        <title>The Genome Sequence of Plasmodium vivax India VII.</title>
        <authorList>
            <consortium name="The Broad Institute Genome Sequencing Platform"/>
            <consortium name="The Broad Institute Genome Sequencing Center for Infectious Disease"/>
            <person name="Neafsey D."/>
            <person name="Carlton J."/>
            <person name="Barnwell J."/>
            <person name="Collins W."/>
            <person name="Escalante A."/>
            <person name="Mullikin J."/>
            <person name="Saul A."/>
            <person name="Guigo R."/>
            <person name="Camara F."/>
            <person name="Young S.K."/>
            <person name="Zeng Q."/>
            <person name="Gargeya S."/>
            <person name="Fitzgerald M."/>
            <person name="Haas B."/>
            <person name="Abouelleil A."/>
            <person name="Alvarado L."/>
            <person name="Arachchi H.M."/>
            <person name="Berlin A."/>
            <person name="Brown A."/>
            <person name="Chapman S.B."/>
            <person name="Chen Z."/>
            <person name="Dunbar C."/>
            <person name="Freedman E."/>
            <person name="Gearin G."/>
            <person name="Gellesch M."/>
            <person name="Goldberg J."/>
            <person name="Griggs A."/>
            <person name="Gujja S."/>
            <person name="Heiman D."/>
            <person name="Howarth C."/>
            <person name="Larson L."/>
            <person name="Lui A."/>
            <person name="MacDonald P.J.P."/>
            <person name="Montmayeur A."/>
            <person name="Murphy C."/>
            <person name="Neiman D."/>
            <person name="Pearson M."/>
            <person name="Priest M."/>
            <person name="Roberts A."/>
            <person name="Saif S."/>
            <person name="Shea T."/>
            <person name="Shenoy N."/>
            <person name="Sisk P."/>
            <person name="Stolte C."/>
            <person name="Sykes S."/>
            <person name="Wortman J."/>
            <person name="Nusbaum C."/>
            <person name="Birren B."/>
        </authorList>
    </citation>
    <scope>NUCLEOTIDE SEQUENCE [LARGE SCALE GENOMIC DNA]</scope>
    <source>
        <strain evidence="1 2">India VII</strain>
    </source>
</reference>
<dbReference type="Gene3D" id="1.10.287.370">
    <property type="match status" value="1"/>
</dbReference>
<dbReference type="EMBL" id="KQ234312">
    <property type="protein sequence ID" value="KMZ79889.1"/>
    <property type="molecule type" value="Genomic_DNA"/>
</dbReference>
<name>A0A0J9SAP8_PLAVI</name>
<dbReference type="Proteomes" id="UP000053562">
    <property type="component" value="Unassembled WGS sequence"/>
</dbReference>
<sequence>MASMSENHLNLLKRLKEISKMIEITLQQNNRLKGILASEQYFRKKCEASMETIDSTTEQQECFRKVSKIFIKKPREELRNELNEEMAQYDKHSPHLVELRKKLIDKLSNLKDQYLQTHESIEREASQAT</sequence>
<proteinExistence type="predicted"/>
<evidence type="ECO:0000313" key="2">
    <source>
        <dbReference type="Proteomes" id="UP000053562"/>
    </source>
</evidence>
<evidence type="ECO:0008006" key="3">
    <source>
        <dbReference type="Google" id="ProtNLM"/>
    </source>
</evidence>
<dbReference type="OrthoDB" id="370430at2759"/>
<dbReference type="InterPro" id="IPR009053">
    <property type="entry name" value="Prefoldin"/>
</dbReference>
<evidence type="ECO:0000313" key="1">
    <source>
        <dbReference type="EMBL" id="KMZ79889.1"/>
    </source>
</evidence>
<gene>
    <name evidence="1" type="ORF">PVIIG_04145</name>
</gene>
<protein>
    <recommendedName>
        <fullName evidence="3">Mediator of RNA polymerase II transcription subunit 11</fullName>
    </recommendedName>
</protein>
<accession>A0A0J9SAP8</accession>
<dbReference type="SUPFAM" id="SSF46579">
    <property type="entry name" value="Prefoldin"/>
    <property type="match status" value="1"/>
</dbReference>
<dbReference type="AlphaFoldDB" id="A0A0J9SAP8"/>
<organism evidence="1 2">
    <name type="scientific">Plasmodium vivax India VII</name>
    <dbReference type="NCBI Taxonomy" id="1077284"/>
    <lineage>
        <taxon>Eukaryota</taxon>
        <taxon>Sar</taxon>
        <taxon>Alveolata</taxon>
        <taxon>Apicomplexa</taxon>
        <taxon>Aconoidasida</taxon>
        <taxon>Haemosporida</taxon>
        <taxon>Plasmodiidae</taxon>
        <taxon>Plasmodium</taxon>
        <taxon>Plasmodium (Plasmodium)</taxon>
    </lineage>
</organism>